<dbReference type="Proteomes" id="UP000326380">
    <property type="component" value="Unassembled WGS sequence"/>
</dbReference>
<comment type="caution">
    <text evidence="1">The sequence shown here is derived from an EMBL/GenBank/DDBJ whole genome shotgun (WGS) entry which is preliminary data.</text>
</comment>
<proteinExistence type="predicted"/>
<organism evidence="1 2">
    <name type="scientific">Hymenobacter busanensis</name>
    <dbReference type="NCBI Taxonomy" id="2607656"/>
    <lineage>
        <taxon>Bacteria</taxon>
        <taxon>Pseudomonadati</taxon>
        <taxon>Bacteroidota</taxon>
        <taxon>Cytophagia</taxon>
        <taxon>Cytophagales</taxon>
        <taxon>Hymenobacteraceae</taxon>
        <taxon>Hymenobacter</taxon>
    </lineage>
</organism>
<accession>A0A7L5A390</accession>
<keyword evidence="2" id="KW-1185">Reference proteome</keyword>
<reference evidence="1 2" key="1">
    <citation type="submission" date="2019-09" db="EMBL/GenBank/DDBJ databases">
        <title>Genome sequence of Hymenobacter sp. M3.</title>
        <authorList>
            <person name="Srinivasan S."/>
        </authorList>
    </citation>
    <scope>NUCLEOTIDE SEQUENCE [LARGE SCALE GENOMIC DNA]</scope>
    <source>
        <strain evidence="1 2">M3</strain>
    </source>
</reference>
<evidence type="ECO:0000313" key="1">
    <source>
        <dbReference type="EMBL" id="KAA9327074.1"/>
    </source>
</evidence>
<gene>
    <name evidence="1" type="ORF">F0P96_17700</name>
</gene>
<dbReference type="EMBL" id="VTWU01000007">
    <property type="protein sequence ID" value="KAA9327074.1"/>
    <property type="molecule type" value="Genomic_DNA"/>
</dbReference>
<dbReference type="InterPro" id="IPR056510">
    <property type="entry name" value="WapI"/>
</dbReference>
<dbReference type="AlphaFoldDB" id="A0A7L5A390"/>
<dbReference type="Pfam" id="PF24716">
    <property type="entry name" value="WapI"/>
    <property type="match status" value="1"/>
</dbReference>
<protein>
    <submittedName>
        <fullName evidence="1">Uncharacterized protein</fullName>
    </submittedName>
</protein>
<dbReference type="RefSeq" id="WP_151080256.1">
    <property type="nucleotide sequence ID" value="NZ_CP047647.1"/>
</dbReference>
<evidence type="ECO:0000313" key="2">
    <source>
        <dbReference type="Proteomes" id="UP000326380"/>
    </source>
</evidence>
<sequence>MSSEGFTIEGESNSFLRVTFEEVYGFPRSTSPWGGYEVRARLEIASHKFSVGAEFWLSTGEVFQLYQQLQQCQQALSGSATYASYEHTLSFTAAYNEFTGHVVVTGKFEEQKGRENTVQFEFYTDQSFIQATLTQLREVVDKYGHMEGIH</sequence>
<name>A0A7L5A390_9BACT</name>